<dbReference type="AlphaFoldDB" id="K3W6B3"/>
<evidence type="ECO:0000256" key="1">
    <source>
        <dbReference type="SAM" id="MobiDB-lite"/>
    </source>
</evidence>
<dbReference type="EnsemblProtists" id="PYU1_T000504">
    <property type="protein sequence ID" value="PYU1_T000504"/>
    <property type="gene ID" value="PYU1_G000504"/>
</dbReference>
<dbReference type="Proteomes" id="UP000019132">
    <property type="component" value="Unassembled WGS sequence"/>
</dbReference>
<feature type="compositionally biased region" description="Polar residues" evidence="1">
    <location>
        <begin position="76"/>
        <end position="86"/>
    </location>
</feature>
<dbReference type="OMA" id="ASCKLCF"/>
<organism evidence="2 3">
    <name type="scientific">Globisporangium ultimum (strain ATCC 200006 / CBS 805.95 / DAOM BR144)</name>
    <name type="common">Pythium ultimum</name>
    <dbReference type="NCBI Taxonomy" id="431595"/>
    <lineage>
        <taxon>Eukaryota</taxon>
        <taxon>Sar</taxon>
        <taxon>Stramenopiles</taxon>
        <taxon>Oomycota</taxon>
        <taxon>Peronosporomycetes</taxon>
        <taxon>Pythiales</taxon>
        <taxon>Pythiaceae</taxon>
        <taxon>Globisporangium</taxon>
    </lineage>
</organism>
<dbReference type="PANTHER" id="PTHR13510">
    <property type="entry name" value="FYVE-FINGER-CONTAINING RAB5 EFFECTOR PROTEIN RABENOSYN-5-RELATED"/>
    <property type="match status" value="1"/>
</dbReference>
<dbReference type="InParanoid" id="K3W6B3"/>
<dbReference type="PANTHER" id="PTHR13510:SF44">
    <property type="entry name" value="RABENOSYN-5"/>
    <property type="match status" value="1"/>
</dbReference>
<accession>K3W6B3</accession>
<name>K3W6B3_GLOUD</name>
<reference evidence="3" key="1">
    <citation type="journal article" date="2010" name="Genome Biol.">
        <title>Genome sequence of the necrotrophic plant pathogen Pythium ultimum reveals original pathogenicity mechanisms and effector repertoire.</title>
        <authorList>
            <person name="Levesque C.A."/>
            <person name="Brouwer H."/>
            <person name="Cano L."/>
            <person name="Hamilton J.P."/>
            <person name="Holt C."/>
            <person name="Huitema E."/>
            <person name="Raffaele S."/>
            <person name="Robideau G.P."/>
            <person name="Thines M."/>
            <person name="Win J."/>
            <person name="Zerillo M.M."/>
            <person name="Beakes G.W."/>
            <person name="Boore J.L."/>
            <person name="Busam D."/>
            <person name="Dumas B."/>
            <person name="Ferriera S."/>
            <person name="Fuerstenberg S.I."/>
            <person name="Gachon C.M."/>
            <person name="Gaulin E."/>
            <person name="Govers F."/>
            <person name="Grenville-Briggs L."/>
            <person name="Horner N."/>
            <person name="Hostetler J."/>
            <person name="Jiang R.H."/>
            <person name="Johnson J."/>
            <person name="Krajaejun T."/>
            <person name="Lin H."/>
            <person name="Meijer H.J."/>
            <person name="Moore B."/>
            <person name="Morris P."/>
            <person name="Phuntmart V."/>
            <person name="Puiu D."/>
            <person name="Shetty J."/>
            <person name="Stajich J.E."/>
            <person name="Tripathy S."/>
            <person name="Wawra S."/>
            <person name="van West P."/>
            <person name="Whitty B.R."/>
            <person name="Coutinho P.M."/>
            <person name="Henrissat B."/>
            <person name="Martin F."/>
            <person name="Thomas P.D."/>
            <person name="Tyler B.M."/>
            <person name="De Vries R.P."/>
            <person name="Kamoun S."/>
            <person name="Yandell M."/>
            <person name="Tisserat N."/>
            <person name="Buell C.R."/>
        </authorList>
    </citation>
    <scope>NUCLEOTIDE SEQUENCE</scope>
    <source>
        <strain evidence="3">DAOM:BR144</strain>
    </source>
</reference>
<sequence length="411" mass="45589">MSRPKLVSPFAPLQLTLEDVERLEQLAQHFVANAVAQYEEYLRVDERKVDESVWKFVKQRENVRAYVERKRPKPPSQESVNRTARASSSTILTTSQQSDMPVMLIVGSTTGTLDDSVYGMMEHSAEDARIKTSYVRNNVSDVALLATLVEPTQEDPFRSVTIKWIEIEQAWLAKPFMKKCDFVFLEISGVTRLSTGERAGYHLMHSVHFPQTHALPTHSRGNISLAGIGSQVPGSHEIDVCLRGILDPGGHAVRILVVNALVVSLMSLWKYVDCGQSKKLKWLLRRSYDNQQKEPGASNAAAHTQTQPLCCSMCTKAPSVLSRSVLKDSRKRYCSLCAQYVCSSCRIKKTLSHLDSATGALKQRAFAFCTACIHEAVHLSAFAVAQHEVASRSSLRTGLDDLFSTSSSGNS</sequence>
<dbReference type="eggNOG" id="ENOG502SIZ8">
    <property type="taxonomic scope" value="Eukaryota"/>
</dbReference>
<keyword evidence="3" id="KW-1185">Reference proteome</keyword>
<proteinExistence type="predicted"/>
<dbReference type="VEuPathDB" id="FungiDB:PYU1_G000504"/>
<evidence type="ECO:0000313" key="3">
    <source>
        <dbReference type="Proteomes" id="UP000019132"/>
    </source>
</evidence>
<reference evidence="2" key="3">
    <citation type="submission" date="2015-02" db="UniProtKB">
        <authorList>
            <consortium name="EnsemblProtists"/>
        </authorList>
    </citation>
    <scope>IDENTIFICATION</scope>
    <source>
        <strain evidence="2">DAOM BR144</strain>
    </source>
</reference>
<feature type="region of interest" description="Disordered" evidence="1">
    <location>
        <begin position="67"/>
        <end position="92"/>
    </location>
</feature>
<evidence type="ECO:0008006" key="4">
    <source>
        <dbReference type="Google" id="ProtNLM"/>
    </source>
</evidence>
<evidence type="ECO:0000313" key="2">
    <source>
        <dbReference type="EnsemblProtists" id="PYU1_T000504"/>
    </source>
</evidence>
<reference evidence="3" key="2">
    <citation type="submission" date="2010-04" db="EMBL/GenBank/DDBJ databases">
        <authorList>
            <person name="Buell R."/>
            <person name="Hamilton J."/>
            <person name="Hostetler J."/>
        </authorList>
    </citation>
    <scope>NUCLEOTIDE SEQUENCE [LARGE SCALE GENOMIC DNA]</scope>
    <source>
        <strain evidence="3">DAOM:BR144</strain>
    </source>
</reference>
<dbReference type="InterPro" id="IPR023393">
    <property type="entry name" value="START-like_dom_sf"/>
</dbReference>
<dbReference type="HOGENOM" id="CLU_015303_0_1_1"/>
<dbReference type="EMBL" id="GL376636">
    <property type="status" value="NOT_ANNOTATED_CDS"/>
    <property type="molecule type" value="Genomic_DNA"/>
</dbReference>
<dbReference type="InterPro" id="IPR052727">
    <property type="entry name" value="Rab4/Rab5_effector"/>
</dbReference>
<dbReference type="Gene3D" id="3.30.530.20">
    <property type="match status" value="1"/>
</dbReference>
<protein>
    <recommendedName>
        <fullName evidence="4">FYVE-type domain-containing protein</fullName>
    </recommendedName>
</protein>